<dbReference type="AlphaFoldDB" id="C4WM86"/>
<dbReference type="InterPro" id="IPR036388">
    <property type="entry name" value="WH-like_DNA-bd_sf"/>
</dbReference>
<dbReference type="PANTHER" id="PTHR30537:SF71">
    <property type="entry name" value="TRANSCRIPTIONAL REGULATORY PROTEIN"/>
    <property type="match status" value="1"/>
</dbReference>
<reference evidence="6 7" key="1">
    <citation type="submission" date="2009-05" db="EMBL/GenBank/DDBJ databases">
        <authorList>
            <person name="Setubal J.C."/>
            <person name="Boyle S."/>
            <person name="Crasta O.R."/>
            <person name="Gillespie J.J."/>
            <person name="Kenyon R.W."/>
            <person name="Lu J."/>
            <person name="Mane S."/>
            <person name="Nagrani S."/>
            <person name="Shallom J.M."/>
            <person name="Shallom S."/>
            <person name="Shukla M."/>
            <person name="Snyder E.E."/>
            <person name="Sobral B.W."/>
            <person name="Wattam A.R."/>
            <person name="Will R."/>
            <person name="Williams K."/>
            <person name="Yoo H."/>
            <person name="Munk C."/>
            <person name="Tapia R."/>
            <person name="Green L."/>
            <person name="Rogers Y."/>
            <person name="Detter J.C."/>
            <person name="Bruce D."/>
            <person name="Brettin T.S."/>
            <person name="Tsolis R."/>
        </authorList>
    </citation>
    <scope>NUCLEOTIDE SEQUENCE [LARGE SCALE GENOMIC DNA]</scope>
    <source>
        <strain evidence="6 7">LMG 3301</strain>
    </source>
</reference>
<sequence length="378" mass="41845">MCVHDFHVISCRLAFGVSRRLRELGRLMLRAMNFQSLVPVSFRSGLISAAQIGQSRGLENPLGIHIICETISQMERAMDNRIGEMQVFMRVVEAGSFSEAARLLRMNPSTISKLISRIEARLSVRLLERSSRRLSLTSEGQIYYERSQGLLRDFEEVERELSQGSASTGGTVRVNASVALGTLALEPLLPEFLAAYPNIVIDLSLSDELVDLYLDRTDVAFRIGTLPNSSMMARKLGTARRKIVAAPAYLERRGTPMTVDDLAEHNCIGFNFRRAAPVWPLKESGRIVDRAVYGSLLANNGETVRRMAVAGLGLARIGDYHARNDLASGALVEVLSEAVENDTEEVHAVFLGGARLPQRVRVFLDYVVPRLQAYLAAQ</sequence>
<dbReference type="Gene3D" id="1.10.10.10">
    <property type="entry name" value="Winged helix-like DNA-binding domain superfamily/Winged helix DNA-binding domain"/>
    <property type="match status" value="1"/>
</dbReference>
<dbReference type="GO" id="GO:0006351">
    <property type="term" value="P:DNA-templated transcription"/>
    <property type="evidence" value="ECO:0007669"/>
    <property type="project" value="TreeGrafter"/>
</dbReference>
<dbReference type="InterPro" id="IPR005119">
    <property type="entry name" value="LysR_subst-bd"/>
</dbReference>
<comment type="caution">
    <text evidence="6">The sequence shown here is derived from an EMBL/GenBank/DDBJ whole genome shotgun (WGS) entry which is preliminary data.</text>
</comment>
<evidence type="ECO:0000256" key="4">
    <source>
        <dbReference type="ARBA" id="ARBA00023163"/>
    </source>
</evidence>
<keyword evidence="4" id="KW-0804">Transcription</keyword>
<comment type="similarity">
    <text evidence="1">Belongs to the LysR transcriptional regulatory family.</text>
</comment>
<evidence type="ECO:0000256" key="3">
    <source>
        <dbReference type="ARBA" id="ARBA00023125"/>
    </source>
</evidence>
<dbReference type="InterPro" id="IPR058163">
    <property type="entry name" value="LysR-type_TF_proteobact-type"/>
</dbReference>
<evidence type="ECO:0000259" key="5">
    <source>
        <dbReference type="PROSITE" id="PS50931"/>
    </source>
</evidence>
<keyword evidence="3" id="KW-0238">DNA-binding</keyword>
<evidence type="ECO:0000313" key="7">
    <source>
        <dbReference type="Proteomes" id="UP000004386"/>
    </source>
</evidence>
<dbReference type="InterPro" id="IPR036390">
    <property type="entry name" value="WH_DNA-bd_sf"/>
</dbReference>
<dbReference type="GO" id="GO:0003700">
    <property type="term" value="F:DNA-binding transcription factor activity"/>
    <property type="evidence" value="ECO:0007669"/>
    <property type="project" value="InterPro"/>
</dbReference>
<dbReference type="Pfam" id="PF03466">
    <property type="entry name" value="LysR_substrate"/>
    <property type="match status" value="1"/>
</dbReference>
<dbReference type="InterPro" id="IPR000847">
    <property type="entry name" value="LysR_HTH_N"/>
</dbReference>
<dbReference type="Proteomes" id="UP000004386">
    <property type="component" value="Unassembled WGS sequence"/>
</dbReference>
<dbReference type="PROSITE" id="PS50931">
    <property type="entry name" value="HTH_LYSR"/>
    <property type="match status" value="1"/>
</dbReference>
<dbReference type="Gene3D" id="3.40.190.290">
    <property type="match status" value="1"/>
</dbReference>
<dbReference type="SUPFAM" id="SSF46785">
    <property type="entry name" value="Winged helix' DNA-binding domain"/>
    <property type="match status" value="1"/>
</dbReference>
<gene>
    <name evidence="6" type="ORF">OINT_2000217</name>
</gene>
<feature type="domain" description="HTH lysR-type" evidence="5">
    <location>
        <begin position="85"/>
        <end position="137"/>
    </location>
</feature>
<dbReference type="FunFam" id="1.10.10.10:FF:000001">
    <property type="entry name" value="LysR family transcriptional regulator"/>
    <property type="match status" value="1"/>
</dbReference>
<name>C4WM86_9HYPH</name>
<dbReference type="EMBL" id="ACQA01000002">
    <property type="protein sequence ID" value="EEQ93084.1"/>
    <property type="molecule type" value="Genomic_DNA"/>
</dbReference>
<dbReference type="Pfam" id="PF00126">
    <property type="entry name" value="HTH_1"/>
    <property type="match status" value="1"/>
</dbReference>
<dbReference type="SUPFAM" id="SSF53850">
    <property type="entry name" value="Periplasmic binding protein-like II"/>
    <property type="match status" value="1"/>
</dbReference>
<evidence type="ECO:0000256" key="2">
    <source>
        <dbReference type="ARBA" id="ARBA00023015"/>
    </source>
</evidence>
<dbReference type="HOGENOM" id="CLU_039613_16_0_5"/>
<accession>C4WM86</accession>
<proteinExistence type="inferred from homology"/>
<protein>
    <submittedName>
        <fullName evidence="6">LysR family transcriptional regulator</fullName>
    </submittedName>
</protein>
<keyword evidence="2" id="KW-0805">Transcription regulation</keyword>
<evidence type="ECO:0000256" key="1">
    <source>
        <dbReference type="ARBA" id="ARBA00009437"/>
    </source>
</evidence>
<dbReference type="GO" id="GO:0043565">
    <property type="term" value="F:sequence-specific DNA binding"/>
    <property type="evidence" value="ECO:0007669"/>
    <property type="project" value="TreeGrafter"/>
</dbReference>
<organism evidence="6 7">
    <name type="scientific">Brucella intermedia LMG 3301</name>
    <dbReference type="NCBI Taxonomy" id="641118"/>
    <lineage>
        <taxon>Bacteria</taxon>
        <taxon>Pseudomonadati</taxon>
        <taxon>Pseudomonadota</taxon>
        <taxon>Alphaproteobacteria</taxon>
        <taxon>Hyphomicrobiales</taxon>
        <taxon>Brucellaceae</taxon>
        <taxon>Brucella/Ochrobactrum group</taxon>
        <taxon>Brucella</taxon>
    </lineage>
</organism>
<dbReference type="PANTHER" id="PTHR30537">
    <property type="entry name" value="HTH-TYPE TRANSCRIPTIONAL REGULATOR"/>
    <property type="match status" value="1"/>
</dbReference>
<evidence type="ECO:0000313" key="6">
    <source>
        <dbReference type="EMBL" id="EEQ93084.1"/>
    </source>
</evidence>